<keyword evidence="4" id="KW-1185">Reference proteome</keyword>
<dbReference type="Pfam" id="PF14376">
    <property type="entry name" value="Haem_bd"/>
    <property type="match status" value="1"/>
</dbReference>
<sequence>MKKLLLLPVLALVAFFFLHAKVKDNISIDVKPDVLEDQIPSHVKAVIDQKCYGCHNADSKNEKGKEKLDWDDFEASRKAKQLATMAKINEALIKGDMPPAKFLENKPEGKLSKEELETLLDWSAGKKKSPK</sequence>
<keyword evidence="1" id="KW-0732">Signal</keyword>
<evidence type="ECO:0000313" key="4">
    <source>
        <dbReference type="Proteomes" id="UP000240708"/>
    </source>
</evidence>
<dbReference type="SMART" id="SM01235">
    <property type="entry name" value="Haem_bd"/>
    <property type="match status" value="1"/>
</dbReference>
<name>A0A2P8ED58_9BACT</name>
<comment type="caution">
    <text evidence="3">The sequence shown here is derived from an EMBL/GenBank/DDBJ whole genome shotgun (WGS) entry which is preliminary data.</text>
</comment>
<dbReference type="InterPro" id="IPR036909">
    <property type="entry name" value="Cyt_c-like_dom_sf"/>
</dbReference>
<dbReference type="InterPro" id="IPR025992">
    <property type="entry name" value="Haem-bd"/>
</dbReference>
<dbReference type="GO" id="GO:0009055">
    <property type="term" value="F:electron transfer activity"/>
    <property type="evidence" value="ECO:0007669"/>
    <property type="project" value="InterPro"/>
</dbReference>
<feature type="signal peptide" evidence="1">
    <location>
        <begin position="1"/>
        <end position="20"/>
    </location>
</feature>
<gene>
    <name evidence="3" type="ORF">CLV48_101304</name>
</gene>
<evidence type="ECO:0000313" key="3">
    <source>
        <dbReference type="EMBL" id="PSL07374.1"/>
    </source>
</evidence>
<dbReference type="RefSeq" id="WP_106565471.1">
    <property type="nucleotide sequence ID" value="NZ_PYGF01000001.1"/>
</dbReference>
<dbReference type="Gene3D" id="1.10.760.10">
    <property type="entry name" value="Cytochrome c-like domain"/>
    <property type="match status" value="1"/>
</dbReference>
<dbReference type="EMBL" id="PYGF01000001">
    <property type="protein sequence ID" value="PSL07374.1"/>
    <property type="molecule type" value="Genomic_DNA"/>
</dbReference>
<dbReference type="AlphaFoldDB" id="A0A2P8ED58"/>
<organism evidence="3 4">
    <name type="scientific">Cecembia rubra</name>
    <dbReference type="NCBI Taxonomy" id="1485585"/>
    <lineage>
        <taxon>Bacteria</taxon>
        <taxon>Pseudomonadati</taxon>
        <taxon>Bacteroidota</taxon>
        <taxon>Cytophagia</taxon>
        <taxon>Cytophagales</taxon>
        <taxon>Cyclobacteriaceae</taxon>
        <taxon>Cecembia</taxon>
    </lineage>
</organism>
<protein>
    <submittedName>
        <fullName evidence="3">Heme-binding protein</fullName>
    </submittedName>
</protein>
<evidence type="ECO:0000259" key="2">
    <source>
        <dbReference type="SMART" id="SM01235"/>
    </source>
</evidence>
<accession>A0A2P8ED58</accession>
<dbReference type="OrthoDB" id="1123086at2"/>
<dbReference type="Proteomes" id="UP000240708">
    <property type="component" value="Unassembled WGS sequence"/>
</dbReference>
<reference evidence="3 4" key="1">
    <citation type="submission" date="2018-03" db="EMBL/GenBank/DDBJ databases">
        <title>Genomic Encyclopedia of Archaeal and Bacterial Type Strains, Phase II (KMG-II): from individual species to whole genera.</title>
        <authorList>
            <person name="Goeker M."/>
        </authorList>
    </citation>
    <scope>NUCLEOTIDE SEQUENCE [LARGE SCALE GENOMIC DNA]</scope>
    <source>
        <strain evidence="3 4">DSM 28057</strain>
    </source>
</reference>
<proteinExistence type="predicted"/>
<feature type="domain" description="Haem-binding" evidence="2">
    <location>
        <begin position="12"/>
        <end position="127"/>
    </location>
</feature>
<feature type="chain" id="PRO_5015150249" evidence="1">
    <location>
        <begin position="21"/>
        <end position="131"/>
    </location>
</feature>
<evidence type="ECO:0000256" key="1">
    <source>
        <dbReference type="SAM" id="SignalP"/>
    </source>
</evidence>
<dbReference type="GO" id="GO:0020037">
    <property type="term" value="F:heme binding"/>
    <property type="evidence" value="ECO:0007669"/>
    <property type="project" value="InterPro"/>
</dbReference>
<dbReference type="SUPFAM" id="SSF46626">
    <property type="entry name" value="Cytochrome c"/>
    <property type="match status" value="1"/>
</dbReference>